<comment type="caution">
    <text evidence="1">The sequence shown here is derived from an EMBL/GenBank/DDBJ whole genome shotgun (WGS) entry which is preliminary data.</text>
</comment>
<dbReference type="Proteomes" id="UP000828251">
    <property type="component" value="Unassembled WGS sequence"/>
</dbReference>
<reference evidence="1 2" key="1">
    <citation type="journal article" date="2021" name="Plant Biotechnol. J.">
        <title>Multi-omics assisted identification of the key and species-specific regulatory components of drought-tolerant mechanisms in Gossypium stocksii.</title>
        <authorList>
            <person name="Yu D."/>
            <person name="Ke L."/>
            <person name="Zhang D."/>
            <person name="Wu Y."/>
            <person name="Sun Y."/>
            <person name="Mei J."/>
            <person name="Sun J."/>
            <person name="Sun Y."/>
        </authorList>
    </citation>
    <scope>NUCLEOTIDE SEQUENCE [LARGE SCALE GENOMIC DNA]</scope>
    <source>
        <strain evidence="2">cv. E1</strain>
        <tissue evidence="1">Leaf</tissue>
    </source>
</reference>
<evidence type="ECO:0000313" key="1">
    <source>
        <dbReference type="EMBL" id="KAH1082431.1"/>
    </source>
</evidence>
<sequence>MLFEFWFADSSKLFHNCRRRGEVYPCNWCQSDLDVDEVPDNIDDEGPEEVEDVHGSVEVEDVHDSSFSNPSGGIVLRNEPWSDMLNVDPDATYASEFPEYTNIVHAHRLASNT</sequence>
<accession>A0A9D4A0W8</accession>
<dbReference type="OrthoDB" id="10409684at2759"/>
<gene>
    <name evidence="1" type="ORF">J1N35_022192</name>
</gene>
<organism evidence="1 2">
    <name type="scientific">Gossypium stocksii</name>
    <dbReference type="NCBI Taxonomy" id="47602"/>
    <lineage>
        <taxon>Eukaryota</taxon>
        <taxon>Viridiplantae</taxon>
        <taxon>Streptophyta</taxon>
        <taxon>Embryophyta</taxon>
        <taxon>Tracheophyta</taxon>
        <taxon>Spermatophyta</taxon>
        <taxon>Magnoliopsida</taxon>
        <taxon>eudicotyledons</taxon>
        <taxon>Gunneridae</taxon>
        <taxon>Pentapetalae</taxon>
        <taxon>rosids</taxon>
        <taxon>malvids</taxon>
        <taxon>Malvales</taxon>
        <taxon>Malvaceae</taxon>
        <taxon>Malvoideae</taxon>
        <taxon>Gossypium</taxon>
    </lineage>
</organism>
<dbReference type="EMBL" id="JAIQCV010000007">
    <property type="protein sequence ID" value="KAH1082431.1"/>
    <property type="molecule type" value="Genomic_DNA"/>
</dbReference>
<evidence type="ECO:0000313" key="2">
    <source>
        <dbReference type="Proteomes" id="UP000828251"/>
    </source>
</evidence>
<keyword evidence="2" id="KW-1185">Reference proteome</keyword>
<dbReference type="AlphaFoldDB" id="A0A9D4A0W8"/>
<name>A0A9D4A0W8_9ROSI</name>
<protein>
    <submittedName>
        <fullName evidence="1">Uncharacterized protein</fullName>
    </submittedName>
</protein>
<proteinExistence type="predicted"/>